<gene>
    <name evidence="2" type="ORF">FB390_4678</name>
</gene>
<dbReference type="Proteomes" id="UP000316331">
    <property type="component" value="Unassembled WGS sequence"/>
</dbReference>
<keyword evidence="3" id="KW-1185">Reference proteome</keyword>
<evidence type="ECO:0000256" key="1">
    <source>
        <dbReference type="SAM" id="SignalP"/>
    </source>
</evidence>
<name>A0A543FGH8_9NOCA</name>
<accession>A0A543FGH8</accession>
<evidence type="ECO:0000313" key="3">
    <source>
        <dbReference type="Proteomes" id="UP000316331"/>
    </source>
</evidence>
<feature type="chain" id="PRO_5022054048" evidence="1">
    <location>
        <begin position="21"/>
        <end position="61"/>
    </location>
</feature>
<organism evidence="2 3">
    <name type="scientific">Nocardia bhagyanarayanae</name>
    <dbReference type="NCBI Taxonomy" id="1215925"/>
    <lineage>
        <taxon>Bacteria</taxon>
        <taxon>Bacillati</taxon>
        <taxon>Actinomycetota</taxon>
        <taxon>Actinomycetes</taxon>
        <taxon>Mycobacteriales</taxon>
        <taxon>Nocardiaceae</taxon>
        <taxon>Nocardia</taxon>
    </lineage>
</organism>
<evidence type="ECO:0000313" key="2">
    <source>
        <dbReference type="EMBL" id="TQM32967.1"/>
    </source>
</evidence>
<feature type="signal peptide" evidence="1">
    <location>
        <begin position="1"/>
        <end position="20"/>
    </location>
</feature>
<keyword evidence="1" id="KW-0732">Signal</keyword>
<dbReference type="EMBL" id="VFPG01000001">
    <property type="protein sequence ID" value="TQM32967.1"/>
    <property type="molecule type" value="Genomic_DNA"/>
</dbReference>
<sequence>MSLRISVSVRAGRFCSSVCAAALSAWAVFIAVTRTWGVYSCFDGGEMAFEFGVGIGDTAAQ</sequence>
<protein>
    <submittedName>
        <fullName evidence="2">Uncharacterized protein</fullName>
    </submittedName>
</protein>
<dbReference type="AlphaFoldDB" id="A0A543FGH8"/>
<comment type="caution">
    <text evidence="2">The sequence shown here is derived from an EMBL/GenBank/DDBJ whole genome shotgun (WGS) entry which is preliminary data.</text>
</comment>
<proteinExistence type="predicted"/>
<dbReference type="RefSeq" id="WP_141810803.1">
    <property type="nucleotide sequence ID" value="NZ_VFPG01000001.1"/>
</dbReference>
<reference evidence="2 3" key="1">
    <citation type="submission" date="2019-06" db="EMBL/GenBank/DDBJ databases">
        <title>Sequencing the genomes of 1000 actinobacteria strains.</title>
        <authorList>
            <person name="Klenk H.-P."/>
        </authorList>
    </citation>
    <scope>NUCLEOTIDE SEQUENCE [LARGE SCALE GENOMIC DNA]</scope>
    <source>
        <strain evidence="2 3">DSM 103495</strain>
    </source>
</reference>